<reference evidence="2" key="1">
    <citation type="submission" date="2010-02" db="EMBL/GenBank/DDBJ databases">
        <title>Complete sequence of Ferroglobus placidus DSM 10642.</title>
        <authorList>
            <consortium name="US DOE Joint Genome Institute"/>
            <person name="Lucas S."/>
            <person name="Copeland A."/>
            <person name="Lapidus A."/>
            <person name="Cheng J.-F."/>
            <person name="Bruce D."/>
            <person name="Goodwin L."/>
            <person name="Pitluck S."/>
            <person name="Saunders E."/>
            <person name="Brettin T."/>
            <person name="Detter J.C."/>
            <person name="Han C."/>
            <person name="Tapia R."/>
            <person name="Larimer F."/>
            <person name="Land M."/>
            <person name="Hauser L."/>
            <person name="Kyrpides N."/>
            <person name="Ivanova N."/>
            <person name="Holmes D."/>
            <person name="Lovley D."/>
            <person name="Kyrpides N."/>
            <person name="Anderson I.J."/>
            <person name="Woyke T."/>
        </authorList>
    </citation>
    <scope>NUCLEOTIDE SEQUENCE [LARGE SCALE GENOMIC DNA]</scope>
    <source>
        <strain evidence="2">DSM 10642 / AEDII12DO</strain>
    </source>
</reference>
<accession>D3RYA6</accession>
<dbReference type="RefSeq" id="WP_012965812.1">
    <property type="nucleotide sequence ID" value="NC_013849.1"/>
</dbReference>
<dbReference type="Proteomes" id="UP000002613">
    <property type="component" value="Chromosome"/>
</dbReference>
<dbReference type="KEGG" id="fpl:Ferp_1316"/>
<evidence type="ECO:0000313" key="2">
    <source>
        <dbReference type="Proteomes" id="UP000002613"/>
    </source>
</evidence>
<dbReference type="EMBL" id="CP001899">
    <property type="protein sequence ID" value="ADC65469.1"/>
    <property type="molecule type" value="Genomic_DNA"/>
</dbReference>
<sequence length="57" mass="6490">MGKDAGKDVPDEEDELLLKLAEGQLKADYRKSLGKEAERRYLDAKIKELLKKSAKKE</sequence>
<dbReference type="PaxDb" id="589924-Ferp_1316"/>
<name>D3RYA6_FERPA</name>
<dbReference type="GeneID" id="54763216"/>
<evidence type="ECO:0000313" key="1">
    <source>
        <dbReference type="EMBL" id="ADC65469.1"/>
    </source>
</evidence>
<proteinExistence type="predicted"/>
<organism evidence="1 2">
    <name type="scientific">Ferroglobus placidus (strain DSM 10642 / AEDII12DO)</name>
    <dbReference type="NCBI Taxonomy" id="589924"/>
    <lineage>
        <taxon>Archaea</taxon>
        <taxon>Methanobacteriati</taxon>
        <taxon>Methanobacteriota</taxon>
        <taxon>Archaeoglobi</taxon>
        <taxon>Archaeoglobales</taxon>
        <taxon>Archaeoglobaceae</taxon>
        <taxon>Ferroglobus</taxon>
    </lineage>
</organism>
<protein>
    <submittedName>
        <fullName evidence="1">Uncharacterized protein</fullName>
    </submittedName>
</protein>
<gene>
    <name evidence="1" type="ordered locus">Ferp_1316</name>
</gene>
<dbReference type="AlphaFoldDB" id="D3RYA6"/>
<keyword evidence="2" id="KW-1185">Reference proteome</keyword>
<dbReference type="HOGENOM" id="CLU_208207_0_0_2"/>
<reference evidence="1 2" key="2">
    <citation type="journal article" date="2011" name="Stand. Genomic Sci.">
        <title>Complete genome sequence of Ferroglobus placidus AEDII12DO.</title>
        <authorList>
            <person name="Anderson I."/>
            <person name="Risso C."/>
            <person name="Holmes D."/>
            <person name="Lucas S."/>
            <person name="Copeland A."/>
            <person name="Lapidus A."/>
            <person name="Cheng J.F."/>
            <person name="Bruce D."/>
            <person name="Goodwin L."/>
            <person name="Pitluck S."/>
            <person name="Saunders E."/>
            <person name="Brettin T."/>
            <person name="Detter J.C."/>
            <person name="Han C."/>
            <person name="Tapia R."/>
            <person name="Larimer F."/>
            <person name="Land M."/>
            <person name="Hauser L."/>
            <person name="Woyke T."/>
            <person name="Lovley D."/>
            <person name="Kyrpides N."/>
            <person name="Ivanova N."/>
        </authorList>
    </citation>
    <scope>NUCLEOTIDE SEQUENCE [LARGE SCALE GENOMIC DNA]</scope>
    <source>
        <strain evidence="2">DSM 10642 / AEDII12DO</strain>
    </source>
</reference>
<dbReference type="eggNOG" id="arCOG10226">
    <property type="taxonomic scope" value="Archaea"/>
</dbReference>